<dbReference type="InterPro" id="IPR036388">
    <property type="entry name" value="WH-like_DNA-bd_sf"/>
</dbReference>
<dbReference type="PROSITE" id="PS50043">
    <property type="entry name" value="HTH_LUXR_2"/>
    <property type="match status" value="1"/>
</dbReference>
<evidence type="ECO:0000313" key="3">
    <source>
        <dbReference type="EMBL" id="GAA4706047.1"/>
    </source>
</evidence>
<dbReference type="InterPro" id="IPR039420">
    <property type="entry name" value="WalR-like"/>
</dbReference>
<accession>A0ABP8XDQ8</accession>
<dbReference type="CDD" id="cd06170">
    <property type="entry name" value="LuxR_C_like"/>
    <property type="match status" value="1"/>
</dbReference>
<organism evidence="3 4">
    <name type="scientific">Nocardioides conyzicola</name>
    <dbReference type="NCBI Taxonomy" id="1651781"/>
    <lineage>
        <taxon>Bacteria</taxon>
        <taxon>Bacillati</taxon>
        <taxon>Actinomycetota</taxon>
        <taxon>Actinomycetes</taxon>
        <taxon>Propionibacteriales</taxon>
        <taxon>Nocardioidaceae</taxon>
        <taxon>Nocardioides</taxon>
    </lineage>
</organism>
<dbReference type="InterPro" id="IPR016032">
    <property type="entry name" value="Sig_transdc_resp-reg_C-effctor"/>
</dbReference>
<dbReference type="Proteomes" id="UP001499974">
    <property type="component" value="Unassembled WGS sequence"/>
</dbReference>
<comment type="caution">
    <text evidence="3">The sequence shown here is derived from an EMBL/GenBank/DDBJ whole genome shotgun (WGS) entry which is preliminary data.</text>
</comment>
<dbReference type="SUPFAM" id="SSF46894">
    <property type="entry name" value="C-terminal effector domain of the bipartite response regulators"/>
    <property type="match status" value="1"/>
</dbReference>
<evidence type="ECO:0000313" key="4">
    <source>
        <dbReference type="Proteomes" id="UP001499974"/>
    </source>
</evidence>
<evidence type="ECO:0000256" key="1">
    <source>
        <dbReference type="ARBA" id="ARBA00023125"/>
    </source>
</evidence>
<dbReference type="PANTHER" id="PTHR43214:SF43">
    <property type="entry name" value="TWO-COMPONENT RESPONSE REGULATOR"/>
    <property type="match status" value="1"/>
</dbReference>
<dbReference type="SMART" id="SM00421">
    <property type="entry name" value="HTH_LUXR"/>
    <property type="match status" value="1"/>
</dbReference>
<dbReference type="PANTHER" id="PTHR43214">
    <property type="entry name" value="TWO-COMPONENT RESPONSE REGULATOR"/>
    <property type="match status" value="1"/>
</dbReference>
<proteinExistence type="predicted"/>
<protein>
    <recommendedName>
        <fullName evidence="2">HTH luxR-type domain-containing protein</fullName>
    </recommendedName>
</protein>
<gene>
    <name evidence="3" type="ORF">GCM10023349_25010</name>
</gene>
<sequence length="339" mass="35494">MASPQAGSASEVAKRGAILDPAELLSRGLLNSRAGAIGAALGYLTQAGEAAEDALDDQQRATLLATTLDCRLARGELNEARTVGDRLGAYLDRPGLTGATAHYGRGELCAAVNEIELASGHFARIPRLLDPGEDVPDTIPWRTAAALAAVRLGHRVEGTALAREHLTLAGATGAPYPIALGLRTLATVDAHTDRSSLLRQALDELDGVPAARLQAQIETDLAGLLLLGGDGDAAEGLALLRAAETYAGNENLWPLLGRVRRLLSRMGEEPLPVLGETLASLTAAEQRVARLAATGLTNREIADRLVVTVKAVEWHLSHVYRKLGIHSRGALASTLGPDA</sequence>
<keyword evidence="4" id="KW-1185">Reference proteome</keyword>
<name>A0ABP8XDQ8_9ACTN</name>
<dbReference type="Gene3D" id="1.10.10.10">
    <property type="entry name" value="Winged helix-like DNA-binding domain superfamily/Winged helix DNA-binding domain"/>
    <property type="match status" value="1"/>
</dbReference>
<dbReference type="Pfam" id="PF00196">
    <property type="entry name" value="GerE"/>
    <property type="match status" value="1"/>
</dbReference>
<dbReference type="EMBL" id="BAABKM010000002">
    <property type="protein sequence ID" value="GAA4706047.1"/>
    <property type="molecule type" value="Genomic_DNA"/>
</dbReference>
<dbReference type="PRINTS" id="PR00038">
    <property type="entry name" value="HTHLUXR"/>
</dbReference>
<evidence type="ECO:0000259" key="2">
    <source>
        <dbReference type="PROSITE" id="PS50043"/>
    </source>
</evidence>
<dbReference type="RefSeq" id="WP_345521621.1">
    <property type="nucleotide sequence ID" value="NZ_BAABKM010000002.1"/>
</dbReference>
<dbReference type="InterPro" id="IPR000792">
    <property type="entry name" value="Tscrpt_reg_LuxR_C"/>
</dbReference>
<reference evidence="4" key="1">
    <citation type="journal article" date="2019" name="Int. J. Syst. Evol. Microbiol.">
        <title>The Global Catalogue of Microorganisms (GCM) 10K type strain sequencing project: providing services to taxonomists for standard genome sequencing and annotation.</title>
        <authorList>
            <consortium name="The Broad Institute Genomics Platform"/>
            <consortium name="The Broad Institute Genome Sequencing Center for Infectious Disease"/>
            <person name="Wu L."/>
            <person name="Ma J."/>
        </authorList>
    </citation>
    <scope>NUCLEOTIDE SEQUENCE [LARGE SCALE GENOMIC DNA]</scope>
    <source>
        <strain evidence="4">JCM 18531</strain>
    </source>
</reference>
<feature type="domain" description="HTH luxR-type" evidence="2">
    <location>
        <begin position="274"/>
        <end position="339"/>
    </location>
</feature>
<keyword evidence="1" id="KW-0238">DNA-binding</keyword>